<dbReference type="InParanoid" id="B4D5M8"/>
<accession>B4D5M8</accession>
<comment type="caution">
    <text evidence="1">The sequence shown here is derived from an EMBL/GenBank/DDBJ whole genome shotgun (WGS) entry which is preliminary data.</text>
</comment>
<dbReference type="EMBL" id="ABVL01000013">
    <property type="protein sequence ID" value="EDY18433.1"/>
    <property type="molecule type" value="Genomic_DNA"/>
</dbReference>
<protein>
    <submittedName>
        <fullName evidence="1">Uncharacterized protein</fullName>
    </submittedName>
</protein>
<evidence type="ECO:0000313" key="2">
    <source>
        <dbReference type="Proteomes" id="UP000005824"/>
    </source>
</evidence>
<dbReference type="AlphaFoldDB" id="B4D5M8"/>
<reference evidence="1 2" key="1">
    <citation type="journal article" date="2011" name="J. Bacteriol.">
        <title>Genome sequence of Chthoniobacter flavus Ellin428, an aerobic heterotrophic soil bacterium.</title>
        <authorList>
            <person name="Kant R."/>
            <person name="van Passel M.W."/>
            <person name="Palva A."/>
            <person name="Lucas S."/>
            <person name="Lapidus A."/>
            <person name="Glavina Del Rio T."/>
            <person name="Dalin E."/>
            <person name="Tice H."/>
            <person name="Bruce D."/>
            <person name="Goodwin L."/>
            <person name="Pitluck S."/>
            <person name="Larimer F.W."/>
            <person name="Land M.L."/>
            <person name="Hauser L."/>
            <person name="Sangwan P."/>
            <person name="de Vos W.M."/>
            <person name="Janssen P.H."/>
            <person name="Smidt H."/>
        </authorList>
    </citation>
    <scope>NUCLEOTIDE SEQUENCE [LARGE SCALE GENOMIC DNA]</scope>
    <source>
        <strain evidence="1 2">Ellin428</strain>
    </source>
</reference>
<name>B4D5M8_9BACT</name>
<keyword evidence="2" id="KW-1185">Reference proteome</keyword>
<sequence length="62" mass="7324">MSGGVERVETDRSFDQDNGFRVSSFLVLHYSQKMQCFRMIWIYREELTINCLGLGYASEFMM</sequence>
<dbReference type="Proteomes" id="UP000005824">
    <property type="component" value="Unassembled WGS sequence"/>
</dbReference>
<organism evidence="1 2">
    <name type="scientific">Chthoniobacter flavus Ellin428</name>
    <dbReference type="NCBI Taxonomy" id="497964"/>
    <lineage>
        <taxon>Bacteria</taxon>
        <taxon>Pseudomonadati</taxon>
        <taxon>Verrucomicrobiota</taxon>
        <taxon>Spartobacteria</taxon>
        <taxon>Chthoniobacterales</taxon>
        <taxon>Chthoniobacteraceae</taxon>
        <taxon>Chthoniobacter</taxon>
    </lineage>
</organism>
<gene>
    <name evidence="1" type="ORF">CfE428DRAFT_4217</name>
</gene>
<evidence type="ECO:0000313" key="1">
    <source>
        <dbReference type="EMBL" id="EDY18433.1"/>
    </source>
</evidence>
<proteinExistence type="predicted"/>